<keyword evidence="2" id="KW-1282">Carboxysome</keyword>
<dbReference type="HOGENOM" id="CLU_148498_2_2_9"/>
<dbReference type="InterPro" id="IPR004992">
    <property type="entry name" value="EutN_CcmL"/>
</dbReference>
<dbReference type="InterPro" id="IPR036677">
    <property type="entry name" value="EutN_CcmL_sf"/>
</dbReference>
<dbReference type="PANTHER" id="PTHR36539">
    <property type="entry name" value="ETHANOLAMINE UTILIZATION PROTEIN EUTN"/>
    <property type="match status" value="1"/>
</dbReference>
<dbReference type="EMBL" id="JXJQ01000006">
    <property type="protein sequence ID" value="KJY62266.1"/>
    <property type="molecule type" value="Genomic_DNA"/>
</dbReference>
<organism evidence="4 5">
    <name type="scientific">Bombilactobacillus mellifer</name>
    <dbReference type="NCBI Taxonomy" id="1218492"/>
    <lineage>
        <taxon>Bacteria</taxon>
        <taxon>Bacillati</taxon>
        <taxon>Bacillota</taxon>
        <taxon>Bacilli</taxon>
        <taxon>Lactobacillales</taxon>
        <taxon>Lactobacillaceae</taxon>
        <taxon>Bombilactobacillus</taxon>
    </lineage>
</organism>
<dbReference type="SUPFAM" id="SSF159133">
    <property type="entry name" value="EutN/CcmL-like"/>
    <property type="match status" value="1"/>
</dbReference>
<dbReference type="PROSITE" id="PS51932">
    <property type="entry name" value="BMV"/>
    <property type="match status" value="1"/>
</dbReference>
<name>A0A0F4LXG8_9LACO</name>
<dbReference type="Gene3D" id="2.40.50.220">
    <property type="entry name" value="EutN/Ccml"/>
    <property type="match status" value="1"/>
</dbReference>
<comment type="subcellular location">
    <subcellularLocation>
        <location evidence="1">Carboxysome</location>
    </subcellularLocation>
</comment>
<gene>
    <name evidence="4" type="ORF">JG30_04660</name>
</gene>
<evidence type="ECO:0000256" key="3">
    <source>
        <dbReference type="ARBA" id="ARBA00024446"/>
    </source>
</evidence>
<comment type="caution">
    <text evidence="4">The sequence shown here is derived from an EMBL/GenBank/DDBJ whole genome shotgun (WGS) entry which is preliminary data.</text>
</comment>
<evidence type="ECO:0000256" key="1">
    <source>
        <dbReference type="ARBA" id="ARBA00023587"/>
    </source>
</evidence>
<dbReference type="GO" id="GO:0031470">
    <property type="term" value="C:carboxysome"/>
    <property type="evidence" value="ECO:0007669"/>
    <property type="project" value="UniProtKB-SubCell"/>
</dbReference>
<proteinExistence type="predicted"/>
<dbReference type="AlphaFoldDB" id="A0A0F4LXG8"/>
<dbReference type="Proteomes" id="UP000033558">
    <property type="component" value="Unassembled WGS sequence"/>
</dbReference>
<keyword evidence="5" id="KW-1185">Reference proteome</keyword>
<dbReference type="Pfam" id="PF03319">
    <property type="entry name" value="EutN_CcmL"/>
    <property type="match status" value="1"/>
</dbReference>
<sequence>MYMAKVIGSVVSTQKDPSLVGKKLMIVQPIDSNKNPIRSEEIAADSVNAGIGEYVLIVKGAGARKADAKNKDNNRVRDVNDCSIVGIIDRFDK</sequence>
<dbReference type="CDD" id="cd01614">
    <property type="entry name" value="EutN_CcmL"/>
    <property type="match status" value="1"/>
</dbReference>
<dbReference type="STRING" id="1218492.JG30_04660"/>
<reference evidence="4 5" key="1">
    <citation type="submission" date="2015-01" db="EMBL/GenBank/DDBJ databases">
        <title>Comparative genomics of the lactic acid bacteria isolated from the honey bee gut.</title>
        <authorList>
            <person name="Ellegaard K.M."/>
            <person name="Tamarit D."/>
            <person name="Javelind E."/>
            <person name="Olofsson T."/>
            <person name="Andersson S.G."/>
            <person name="Vasquez A."/>
        </authorList>
    </citation>
    <scope>NUCLEOTIDE SEQUENCE [LARGE SCALE GENOMIC DNA]</scope>
    <source>
        <strain evidence="4 5">Bin4</strain>
    </source>
</reference>
<protein>
    <submittedName>
        <fullName evidence="4">Propanediol utilization protein PduN</fullName>
    </submittedName>
</protein>
<accession>A0A0F4LXG8</accession>
<dbReference type="PANTHER" id="PTHR36539:SF1">
    <property type="entry name" value="BACTERIAL MICROCOMPARTMENT SHELL VERTEX PROTEIN EUTN"/>
    <property type="match status" value="1"/>
</dbReference>
<dbReference type="PATRIC" id="fig|1218492.5.peg.590"/>
<keyword evidence="3" id="KW-1283">Bacterial microcompartment</keyword>
<evidence type="ECO:0000313" key="4">
    <source>
        <dbReference type="EMBL" id="KJY62266.1"/>
    </source>
</evidence>
<evidence type="ECO:0000313" key="5">
    <source>
        <dbReference type="Proteomes" id="UP000033558"/>
    </source>
</evidence>
<evidence type="ECO:0000256" key="2">
    <source>
        <dbReference type="ARBA" id="ARBA00023669"/>
    </source>
</evidence>